<reference evidence="12" key="2">
    <citation type="submission" date="2025-09" db="UniProtKB">
        <authorList>
            <consortium name="Ensembl"/>
        </authorList>
    </citation>
    <scope>IDENTIFICATION</scope>
</reference>
<feature type="domain" description="Fibronectin type-III" evidence="11">
    <location>
        <begin position="516"/>
        <end position="613"/>
    </location>
</feature>
<name>A0A669Q2W8_PHACC</name>
<keyword evidence="7" id="KW-0472">Membrane</keyword>
<dbReference type="SUPFAM" id="SSF49265">
    <property type="entry name" value="Fibronectin type III"/>
    <property type="match status" value="2"/>
</dbReference>
<organism evidence="12 13">
    <name type="scientific">Phasianus colchicus</name>
    <name type="common">Common pheasant</name>
    <dbReference type="NCBI Taxonomy" id="9054"/>
    <lineage>
        <taxon>Eukaryota</taxon>
        <taxon>Metazoa</taxon>
        <taxon>Chordata</taxon>
        <taxon>Craniata</taxon>
        <taxon>Vertebrata</taxon>
        <taxon>Euteleostomi</taxon>
        <taxon>Archelosauria</taxon>
        <taxon>Archosauria</taxon>
        <taxon>Dinosauria</taxon>
        <taxon>Saurischia</taxon>
        <taxon>Theropoda</taxon>
        <taxon>Coelurosauria</taxon>
        <taxon>Aves</taxon>
        <taxon>Neognathae</taxon>
        <taxon>Galloanserae</taxon>
        <taxon>Galliformes</taxon>
        <taxon>Phasianidae</taxon>
        <taxon>Phasianinae</taxon>
        <taxon>Phasianus</taxon>
    </lineage>
</organism>
<dbReference type="PANTHER" id="PTHR48423">
    <property type="entry name" value="INTERLEUKIN-27 RECEPTOR SUBUNIT ALPHA"/>
    <property type="match status" value="1"/>
</dbReference>
<dbReference type="PANTHER" id="PTHR48423:SF1">
    <property type="entry name" value="INTERLEUKIN-27 RECEPTOR SUBUNIT ALPHA"/>
    <property type="match status" value="1"/>
</dbReference>
<dbReference type="InterPro" id="IPR036116">
    <property type="entry name" value="FN3_sf"/>
</dbReference>
<dbReference type="AlphaFoldDB" id="A0A669Q2W8"/>
<feature type="region of interest" description="Disordered" evidence="10">
    <location>
        <begin position="698"/>
        <end position="723"/>
    </location>
</feature>
<keyword evidence="8" id="KW-0675">Receptor</keyword>
<dbReference type="InterPro" id="IPR003961">
    <property type="entry name" value="FN3_dom"/>
</dbReference>
<evidence type="ECO:0000256" key="1">
    <source>
        <dbReference type="ARBA" id="ARBA00004479"/>
    </source>
</evidence>
<keyword evidence="6" id="KW-1133">Transmembrane helix</keyword>
<evidence type="ECO:0000259" key="11">
    <source>
        <dbReference type="PROSITE" id="PS50853"/>
    </source>
</evidence>
<keyword evidence="3" id="KW-0812">Transmembrane</keyword>
<dbReference type="InterPro" id="IPR052672">
    <property type="entry name" value="Type1_Cytokine_Rcpt_Type2"/>
</dbReference>
<dbReference type="GO" id="GO:0005886">
    <property type="term" value="C:plasma membrane"/>
    <property type="evidence" value="ECO:0007669"/>
    <property type="project" value="UniProtKB-ARBA"/>
</dbReference>
<evidence type="ECO:0000256" key="4">
    <source>
        <dbReference type="ARBA" id="ARBA00022729"/>
    </source>
</evidence>
<protein>
    <recommendedName>
        <fullName evidence="11">Fibronectin type-III domain-containing protein</fullName>
    </recommendedName>
</protein>
<evidence type="ECO:0000256" key="8">
    <source>
        <dbReference type="ARBA" id="ARBA00023170"/>
    </source>
</evidence>
<evidence type="ECO:0000256" key="7">
    <source>
        <dbReference type="ARBA" id="ARBA00023136"/>
    </source>
</evidence>
<evidence type="ECO:0000256" key="9">
    <source>
        <dbReference type="ARBA" id="ARBA00023180"/>
    </source>
</evidence>
<evidence type="ECO:0000256" key="5">
    <source>
        <dbReference type="ARBA" id="ARBA00022737"/>
    </source>
</evidence>
<evidence type="ECO:0000256" key="6">
    <source>
        <dbReference type="ARBA" id="ARBA00022989"/>
    </source>
</evidence>
<keyword evidence="13" id="KW-1185">Reference proteome</keyword>
<dbReference type="Gene3D" id="2.60.40.10">
    <property type="entry name" value="Immunoglobulins"/>
    <property type="match status" value="2"/>
</dbReference>
<dbReference type="FunFam" id="2.60.40.10:FF:003376">
    <property type="entry name" value="Si:dkey-13m1.2"/>
    <property type="match status" value="1"/>
</dbReference>
<dbReference type="InterPro" id="IPR013783">
    <property type="entry name" value="Ig-like_fold"/>
</dbReference>
<sequence length="797" mass="86609">MVLAGRAAWHPWDKRAFWESLHDCFSLSAPLRGAALPAARCRPGAGGPQLHCRLSPSALCTASEPPPATVGSCGVAVVPGGLEGALQGAGKWSTDGPWPPPHPHDPRSSKLHHPNPPEPGCDSLHTGTSDPPPGLSCFRRCSSGPFTCSWPPQGPAGSTTYVLVFCYVSPQLCQQHDAGTTTVHTLKQRKVYVRTNVTAWVEAHWEQHLERSPNITLHLDEAVKLDPPSHGTPFTKANGRLQLWLPRPQCHHEERPPPHREARFRRVGDHSWMQVMCETGKGEDGEDDPVTCELGGTAAFEVQLRHRTQHWSSHWSDWSTSIFVPEEILESPALSFRLGHLGRNGQRLLQLGWQRARTAQGDVTYTLRAHMPECSCAEEDEVVLGPEETEYNLTICGAAYEIVLTATNAAGTSPARQLQVPAEQHTELSFQNISSVGTMVTARWEAPTRGFTFCSERQRIPGDPRPGRCVQEEFLARSSHWQAGPLEAPACYRLAVHGRGAEQDWATFALQHHFVGNTSLAASVRINASADAAVLLWEPSPRAACPGALLGYRVCHAAEGDNVTYGDVDASASQYALRDLKPGTAYRVGIQEVAAGGRGTCSARWHFQTTALGVGTAVWSSNLKYLGISLGLPAAALIYQLSKKRLHGMLFPPLPKPTGSEALRFSASEMSQNKPWKSFLEPSEQLSPEELLVMELSPEKEAATSTQPLTPQLSPKEPMEPLQPHCKMELPFAYRRQEVLDPEPVGSGGVPTCGPTAAEDGAGSWGPSQVLPPLVQLKPITPQDQEGVGLLQEKAVP</sequence>
<evidence type="ECO:0000313" key="12">
    <source>
        <dbReference type="Ensembl" id="ENSPCLP00000014894.1"/>
    </source>
</evidence>
<evidence type="ECO:0000256" key="10">
    <source>
        <dbReference type="SAM" id="MobiDB-lite"/>
    </source>
</evidence>
<feature type="region of interest" description="Disordered" evidence="10">
    <location>
        <begin position="741"/>
        <end position="797"/>
    </location>
</feature>
<keyword evidence="5" id="KW-0677">Repeat</keyword>
<proteinExistence type="inferred from homology"/>
<dbReference type="OMA" id="ECSWEYE"/>
<dbReference type="Pfam" id="PF00041">
    <property type="entry name" value="fn3"/>
    <property type="match status" value="1"/>
</dbReference>
<reference evidence="12" key="1">
    <citation type="submission" date="2025-08" db="UniProtKB">
        <authorList>
            <consortium name="Ensembl"/>
        </authorList>
    </citation>
    <scope>IDENTIFICATION</scope>
</reference>
<dbReference type="Ensembl" id="ENSPCLT00000019652.1">
    <property type="protein sequence ID" value="ENSPCLP00000014894.1"/>
    <property type="gene ID" value="ENSPCLG00000012169.1"/>
</dbReference>
<evidence type="ECO:0000313" key="13">
    <source>
        <dbReference type="Proteomes" id="UP000472261"/>
    </source>
</evidence>
<dbReference type="CDD" id="cd00063">
    <property type="entry name" value="FN3"/>
    <property type="match status" value="1"/>
</dbReference>
<comment type="subcellular location">
    <subcellularLocation>
        <location evidence="1">Membrane</location>
        <topology evidence="1">Single-pass type I membrane protein</topology>
    </subcellularLocation>
</comment>
<evidence type="ECO:0000256" key="3">
    <source>
        <dbReference type="ARBA" id="ARBA00022692"/>
    </source>
</evidence>
<evidence type="ECO:0000256" key="2">
    <source>
        <dbReference type="ARBA" id="ARBA00008921"/>
    </source>
</evidence>
<keyword evidence="9" id="KW-0325">Glycoprotein</keyword>
<feature type="region of interest" description="Disordered" evidence="10">
    <location>
        <begin position="86"/>
        <end position="127"/>
    </location>
</feature>
<dbReference type="Proteomes" id="UP000472261">
    <property type="component" value="Unplaced"/>
</dbReference>
<feature type="compositionally biased region" description="Polar residues" evidence="10">
    <location>
        <begin position="703"/>
        <end position="713"/>
    </location>
</feature>
<comment type="similarity">
    <text evidence="2">Belongs to the type I cytokine receptor family. Type 2 subfamily.</text>
</comment>
<keyword evidence="4" id="KW-0732">Signal</keyword>
<accession>A0A669Q2W8</accession>
<dbReference type="PROSITE" id="PS50853">
    <property type="entry name" value="FN3"/>
    <property type="match status" value="1"/>
</dbReference>